<dbReference type="InterPro" id="IPR029044">
    <property type="entry name" value="Nucleotide-diphossugar_trans"/>
</dbReference>
<dbReference type="HOGENOM" id="CLU_414935_0_0_5"/>
<dbReference type="SUPFAM" id="SSF53448">
    <property type="entry name" value="Nucleotide-diphospho-sugar transferases"/>
    <property type="match status" value="1"/>
</dbReference>
<sequence>MTMLPPGLSLITACGNRLVFLHRALPTWLAMAVDEVIVVDWASAPPIRRADLPADPRLRLIRVEAEGWHLPSAYNLGLRLARFRNVMKLDCDITAAPWALAVNAPAPGAFITGNWRRAPQGQQHLNGSFIAAQADLAAIGGFNEWFEGYGWDDDDLYTRLLAQGLTRRLIAPGSLSHLPHSDALRGADGSPALHIQMNRALADLMPVWDANSPSRHFHAIGPDHFTAAPRIRAPLHFRQMARSLASYRMLGPASLHLPPAAARRAAKRGQMPQPALHLDRHIFLEVQHGLGNRLRTLASGQSLAAATGRHLHLIWPTDAHCGAAVTDLLQGLTALTTFDDPTASRHDAMEGPAGNRPHPIRLDPNRDAYIRSADVLNHPGAQDLRPHLHALIPAPEVSALIAPFARRFATTAHIRAEGASGWSQPSDDPRQWSATSTATLTHWRALSQPARFLAALRGRRGSIFVASDSAAIIAPLEQALGRPLAHLPGGQSGHRDRAQVVHAFADMLLLARGQHFLASGWSAFSDVAHLLARDQSRAVAGMDF</sequence>
<dbReference type="EC" id="2.4.1.-" evidence="3"/>
<evidence type="ECO:0000259" key="2">
    <source>
        <dbReference type="Pfam" id="PF02709"/>
    </source>
</evidence>
<keyword evidence="4" id="KW-1185">Reference proteome</keyword>
<dbReference type="EMBL" id="CP002018">
    <property type="protein sequence ID" value="AEM41860.1"/>
    <property type="molecule type" value="Genomic_DNA"/>
</dbReference>
<dbReference type="Pfam" id="PF02709">
    <property type="entry name" value="Glyco_transf_7C"/>
    <property type="match status" value="1"/>
</dbReference>
<feature type="domain" description="Galactosyltransferase C-terminal" evidence="2">
    <location>
        <begin position="127"/>
        <end position="177"/>
    </location>
</feature>
<dbReference type="Proteomes" id="UP000000692">
    <property type="component" value="Chromosome"/>
</dbReference>
<evidence type="ECO:0000313" key="3">
    <source>
        <dbReference type="EMBL" id="AEM41860.1"/>
    </source>
</evidence>
<dbReference type="Gene3D" id="3.40.50.11350">
    <property type="match status" value="1"/>
</dbReference>
<dbReference type="OrthoDB" id="7819757at2"/>
<accession>F9Y4X6</accession>
<keyword evidence="1 3" id="KW-0808">Transferase</keyword>
<dbReference type="RefSeq" id="WP_014537989.1">
    <property type="nucleotide sequence ID" value="NC_017384.1"/>
</dbReference>
<name>F9Y4X6_KETVW</name>
<keyword evidence="3" id="KW-0328">Glycosyltransferase</keyword>
<evidence type="ECO:0000256" key="1">
    <source>
        <dbReference type="ARBA" id="ARBA00022679"/>
    </source>
</evidence>
<protein>
    <submittedName>
        <fullName evidence="3">Putative glycosyltransferase</fullName>
        <ecNumber evidence="3">2.4.1.-</ecNumber>
    </submittedName>
</protein>
<dbReference type="Gene3D" id="3.40.50.11340">
    <property type="match status" value="1"/>
</dbReference>
<dbReference type="GO" id="GO:0016757">
    <property type="term" value="F:glycosyltransferase activity"/>
    <property type="evidence" value="ECO:0007669"/>
    <property type="project" value="UniProtKB-KW"/>
</dbReference>
<dbReference type="PANTHER" id="PTHR40743">
    <property type="entry name" value="NUCLEOTIDE-DIPHOSPHO-SUGAR TRANSFERASE CONTAINING PROTEIN"/>
    <property type="match status" value="1"/>
</dbReference>
<evidence type="ECO:0000313" key="4">
    <source>
        <dbReference type="Proteomes" id="UP000000692"/>
    </source>
</evidence>
<reference evidence="3 4" key="1">
    <citation type="journal article" date="2011" name="J. Bacteriol.">
        <title>Complete genome sequence of the industrial strain Ketogulonicigenium vulgare WSH-001.</title>
        <authorList>
            <person name="Liu L."/>
            <person name="Li Y."/>
            <person name="Zhang J."/>
            <person name="Zhou Z."/>
            <person name="Liu J."/>
            <person name="Li X."/>
            <person name="Zhou J."/>
            <person name="Du G."/>
            <person name="Wang L."/>
            <person name="Chen J."/>
        </authorList>
    </citation>
    <scope>NUCLEOTIDE SEQUENCE [LARGE SCALE GENOMIC DNA]</scope>
    <source>
        <strain evidence="3 4">WSH-001</strain>
    </source>
</reference>
<gene>
    <name evidence="3" type="primary">exoU</name>
    <name evidence="3" type="ordered locus">KVU_2021</name>
</gene>
<dbReference type="AlphaFoldDB" id="F9Y4X6"/>
<dbReference type="KEGG" id="kvl:KVU_2021"/>
<proteinExistence type="predicted"/>
<dbReference type="eggNOG" id="COG1216">
    <property type="taxonomic scope" value="Bacteria"/>
</dbReference>
<dbReference type="Gene3D" id="3.90.550.10">
    <property type="entry name" value="Spore Coat Polysaccharide Biosynthesis Protein SpsA, Chain A"/>
    <property type="match status" value="1"/>
</dbReference>
<dbReference type="PANTHER" id="PTHR40743:SF1">
    <property type="entry name" value="POSSIBLE GLYCOSYLTRANSFERASE"/>
    <property type="match status" value="1"/>
</dbReference>
<dbReference type="InterPro" id="IPR027791">
    <property type="entry name" value="Galactosyl_T_C"/>
</dbReference>
<organism evidence="3 4">
    <name type="scientific">Ketogulonicigenium vulgare (strain WSH-001)</name>
    <dbReference type="NCBI Taxonomy" id="759362"/>
    <lineage>
        <taxon>Bacteria</taxon>
        <taxon>Pseudomonadati</taxon>
        <taxon>Pseudomonadota</taxon>
        <taxon>Alphaproteobacteria</taxon>
        <taxon>Rhodobacterales</taxon>
        <taxon>Roseobacteraceae</taxon>
        <taxon>Ketogulonicigenium</taxon>
    </lineage>
</organism>